<dbReference type="NCBIfam" id="TIGR00613">
    <property type="entry name" value="reco"/>
    <property type="match status" value="1"/>
</dbReference>
<evidence type="ECO:0000256" key="6">
    <source>
        <dbReference type="ARBA" id="ARBA00033409"/>
    </source>
</evidence>
<evidence type="ECO:0000256" key="5">
    <source>
        <dbReference type="ARBA" id="ARBA00023204"/>
    </source>
</evidence>
<evidence type="ECO:0000313" key="10">
    <source>
        <dbReference type="Proteomes" id="UP000193391"/>
    </source>
</evidence>
<organism evidence="9 10">
    <name type="scientific">Thalassospira mesophila</name>
    <dbReference type="NCBI Taxonomy" id="1293891"/>
    <lineage>
        <taxon>Bacteria</taxon>
        <taxon>Pseudomonadati</taxon>
        <taxon>Pseudomonadota</taxon>
        <taxon>Alphaproteobacteria</taxon>
        <taxon>Rhodospirillales</taxon>
        <taxon>Thalassospiraceae</taxon>
        <taxon>Thalassospira</taxon>
    </lineage>
</organism>
<evidence type="ECO:0000256" key="4">
    <source>
        <dbReference type="ARBA" id="ARBA00023172"/>
    </source>
</evidence>
<dbReference type="Pfam" id="PF02565">
    <property type="entry name" value="RecO_C"/>
    <property type="match status" value="1"/>
</dbReference>
<dbReference type="RefSeq" id="WP_085583196.1">
    <property type="nucleotide sequence ID" value="NZ_JFKA01000005.1"/>
</dbReference>
<dbReference type="InterPro" id="IPR003717">
    <property type="entry name" value="RecO"/>
</dbReference>
<sequence length="249" mass="27385">MDWRDDAIVLSTRKLGENSARLTVLTRDYGRYAGMVRGASGKALRGTLESGNLIRTSWSARLSEHLGQFKCELLRSHVVDLLLLPGPLLALSSACALLEVSLPERVPQKTLYTGTLGLIDALKSEYWKPAYLRWEIGLLQELGYGLDLSCCAVTGKSQDLHFVSPKSGRAVSLAEGIPYRERLLPLPAFLSGAAASLAARETPMDDQYNQAVKLAGFFIHRDLFVAKGIRPVAARDRLASMIWQDGRVD</sequence>
<proteinExistence type="inferred from homology"/>
<comment type="caution">
    <text evidence="9">The sequence shown here is derived from an EMBL/GenBank/DDBJ whole genome shotgun (WGS) entry which is preliminary data.</text>
</comment>
<evidence type="ECO:0000256" key="1">
    <source>
        <dbReference type="ARBA" id="ARBA00007452"/>
    </source>
</evidence>
<dbReference type="Gene3D" id="2.40.50.140">
    <property type="entry name" value="Nucleic acid-binding proteins"/>
    <property type="match status" value="1"/>
</dbReference>
<dbReference type="OrthoDB" id="9804792at2"/>
<accession>A0A1Y2L0N8</accession>
<dbReference type="GO" id="GO:0006302">
    <property type="term" value="P:double-strand break repair"/>
    <property type="evidence" value="ECO:0007669"/>
    <property type="project" value="TreeGrafter"/>
</dbReference>
<comment type="similarity">
    <text evidence="1 7">Belongs to the RecO family.</text>
</comment>
<dbReference type="GO" id="GO:0006310">
    <property type="term" value="P:DNA recombination"/>
    <property type="evidence" value="ECO:0007669"/>
    <property type="project" value="UniProtKB-UniRule"/>
</dbReference>
<gene>
    <name evidence="7" type="primary">recO</name>
    <name evidence="9" type="ORF">TMES_12975</name>
</gene>
<dbReference type="AlphaFoldDB" id="A0A1Y2L0N8"/>
<evidence type="ECO:0000313" key="9">
    <source>
        <dbReference type="EMBL" id="OSQ37893.1"/>
    </source>
</evidence>
<keyword evidence="10" id="KW-1185">Reference proteome</keyword>
<protein>
    <recommendedName>
        <fullName evidence="2 7">DNA repair protein RecO</fullName>
    </recommendedName>
    <alternativeName>
        <fullName evidence="6 7">Recombination protein O</fullName>
    </alternativeName>
</protein>
<dbReference type="PANTHER" id="PTHR33991:SF1">
    <property type="entry name" value="DNA REPAIR PROTEIN RECO"/>
    <property type="match status" value="1"/>
</dbReference>
<dbReference type="Gene3D" id="1.20.1440.120">
    <property type="entry name" value="Recombination protein O, C-terminal domain"/>
    <property type="match status" value="1"/>
</dbReference>
<dbReference type="EMBL" id="JFKA01000005">
    <property type="protein sequence ID" value="OSQ37893.1"/>
    <property type="molecule type" value="Genomic_DNA"/>
</dbReference>
<keyword evidence="4 7" id="KW-0233">DNA recombination</keyword>
<evidence type="ECO:0000259" key="8">
    <source>
        <dbReference type="Pfam" id="PF11967"/>
    </source>
</evidence>
<dbReference type="Proteomes" id="UP000193391">
    <property type="component" value="Unassembled WGS sequence"/>
</dbReference>
<keyword evidence="3 7" id="KW-0227">DNA damage</keyword>
<dbReference type="STRING" id="1293891.TMES_12975"/>
<evidence type="ECO:0000256" key="7">
    <source>
        <dbReference type="HAMAP-Rule" id="MF_00201"/>
    </source>
</evidence>
<keyword evidence="5 7" id="KW-0234">DNA repair</keyword>
<evidence type="ECO:0000256" key="3">
    <source>
        <dbReference type="ARBA" id="ARBA00022763"/>
    </source>
</evidence>
<dbReference type="SUPFAM" id="SSF50249">
    <property type="entry name" value="Nucleic acid-binding proteins"/>
    <property type="match status" value="1"/>
</dbReference>
<dbReference type="InterPro" id="IPR037278">
    <property type="entry name" value="ARFGAP/RecO"/>
</dbReference>
<dbReference type="GO" id="GO:0043590">
    <property type="term" value="C:bacterial nucleoid"/>
    <property type="evidence" value="ECO:0007669"/>
    <property type="project" value="TreeGrafter"/>
</dbReference>
<dbReference type="InterPro" id="IPR042242">
    <property type="entry name" value="RecO_C"/>
</dbReference>
<dbReference type="InterPro" id="IPR012340">
    <property type="entry name" value="NA-bd_OB-fold"/>
</dbReference>
<dbReference type="Pfam" id="PF11967">
    <property type="entry name" value="RecO_N"/>
    <property type="match status" value="1"/>
</dbReference>
<evidence type="ECO:0000256" key="2">
    <source>
        <dbReference type="ARBA" id="ARBA00021310"/>
    </source>
</evidence>
<dbReference type="SUPFAM" id="SSF57863">
    <property type="entry name" value="ArfGap/RecO-like zinc finger"/>
    <property type="match status" value="1"/>
</dbReference>
<dbReference type="PANTHER" id="PTHR33991">
    <property type="entry name" value="DNA REPAIR PROTEIN RECO"/>
    <property type="match status" value="1"/>
</dbReference>
<dbReference type="InterPro" id="IPR022572">
    <property type="entry name" value="DNA_rep/recomb_RecO_N"/>
</dbReference>
<feature type="domain" description="DNA replication/recombination mediator RecO N-terminal" evidence="8">
    <location>
        <begin position="1"/>
        <end position="74"/>
    </location>
</feature>
<comment type="function">
    <text evidence="7">Involved in DNA repair and RecF pathway recombination.</text>
</comment>
<name>A0A1Y2L0N8_9PROT</name>
<dbReference type="HAMAP" id="MF_00201">
    <property type="entry name" value="RecO"/>
    <property type="match status" value="1"/>
</dbReference>
<reference evidence="9 10" key="1">
    <citation type="submission" date="2014-03" db="EMBL/GenBank/DDBJ databases">
        <title>The draft genome sequence of Thalassospira mesophila JCM 18969.</title>
        <authorList>
            <person name="Lai Q."/>
            <person name="Shao Z."/>
        </authorList>
    </citation>
    <scope>NUCLEOTIDE SEQUENCE [LARGE SCALE GENOMIC DNA]</scope>
    <source>
        <strain evidence="9 10">JCM 18969</strain>
    </source>
</reference>